<name>A0ABD2UU32_9SOLN</name>
<dbReference type="PRINTS" id="PR00404">
    <property type="entry name" value="MADSDOMAIN"/>
</dbReference>
<evidence type="ECO:0000256" key="3">
    <source>
        <dbReference type="ARBA" id="ARBA00023125"/>
    </source>
</evidence>
<evidence type="ECO:0000256" key="1">
    <source>
        <dbReference type="ARBA" id="ARBA00004123"/>
    </source>
</evidence>
<comment type="subcellular location">
    <subcellularLocation>
        <location evidence="1">Nucleus</location>
    </subcellularLocation>
</comment>
<evidence type="ECO:0000313" key="8">
    <source>
        <dbReference type="EMBL" id="KAL3371058.1"/>
    </source>
</evidence>
<dbReference type="InterPro" id="IPR050142">
    <property type="entry name" value="MADS-box/MEF2_TF"/>
</dbReference>
<dbReference type="Gene3D" id="3.40.1810.10">
    <property type="entry name" value="Transcription factor, MADS-box"/>
    <property type="match status" value="1"/>
</dbReference>
<sequence length="429" mass="49292">MGRKIEIKKIEDITKRQVTFSKRRSSLLKKAKEIAISCDVDVLLVAFSPANRLSKFCSQNRIEDILQRYIELPIERKLTYMADVQEKVAKLRQLNHIRGDISKLYFLDKQFENLELQITKSTLELQIVDAHIRDYEPGPEEEAPLHQLCWCEKNLQLSLQKIRNRKVELEKQGNMDVHFAAQEITPQQFDTNNWINPYSSSIQGSMYQNWMDKGKRLANSSSHYTYAPSFATSSQSGNLPFSQNQNSSPYIPLQRHQQYTMVDVQQNPPQTFEQSQSQQQNMTVDIQQGPTQIFGQSQAQLTFGESTNYNNSLMNFQRNICASTRPVSSPLATTGTHLNNPAESGLEYAHSNSNSNLSNNNNINHIIQQNEHSLFQSDAITPNIHGFNYPREENTMGSNEYFADTTYENDAWDVFLNEALNGEDFRNLD</sequence>
<dbReference type="Pfam" id="PF00319">
    <property type="entry name" value="SRF-TF"/>
    <property type="match status" value="1"/>
</dbReference>
<evidence type="ECO:0000259" key="7">
    <source>
        <dbReference type="PROSITE" id="PS50066"/>
    </source>
</evidence>
<evidence type="ECO:0000256" key="4">
    <source>
        <dbReference type="ARBA" id="ARBA00023163"/>
    </source>
</evidence>
<keyword evidence="5" id="KW-0539">Nucleus</keyword>
<proteinExistence type="predicted"/>
<feature type="domain" description="MADS-box" evidence="7">
    <location>
        <begin position="1"/>
        <end position="60"/>
    </location>
</feature>
<feature type="region of interest" description="Disordered" evidence="6">
    <location>
        <begin position="333"/>
        <end position="356"/>
    </location>
</feature>
<accession>A0ABD2UU32</accession>
<feature type="compositionally biased region" description="Polar residues" evidence="6">
    <location>
        <begin position="333"/>
        <end position="342"/>
    </location>
</feature>
<protein>
    <recommendedName>
        <fullName evidence="7">MADS-box domain-containing protein</fullName>
    </recommendedName>
</protein>
<dbReference type="SUPFAM" id="SSF55455">
    <property type="entry name" value="SRF-like"/>
    <property type="match status" value="1"/>
</dbReference>
<dbReference type="InterPro" id="IPR002100">
    <property type="entry name" value="TF_MADSbox"/>
</dbReference>
<keyword evidence="2" id="KW-0805">Transcription regulation</keyword>
<evidence type="ECO:0000256" key="6">
    <source>
        <dbReference type="SAM" id="MobiDB-lite"/>
    </source>
</evidence>
<dbReference type="InterPro" id="IPR036879">
    <property type="entry name" value="TF_MADSbox_sf"/>
</dbReference>
<dbReference type="Proteomes" id="UP001627284">
    <property type="component" value="Unassembled WGS sequence"/>
</dbReference>
<keyword evidence="9" id="KW-1185">Reference proteome</keyword>
<dbReference type="SMART" id="SM00432">
    <property type="entry name" value="MADS"/>
    <property type="match status" value="1"/>
</dbReference>
<keyword evidence="3" id="KW-0238">DNA-binding</keyword>
<organism evidence="8 9">
    <name type="scientific">Solanum stoloniferum</name>
    <dbReference type="NCBI Taxonomy" id="62892"/>
    <lineage>
        <taxon>Eukaryota</taxon>
        <taxon>Viridiplantae</taxon>
        <taxon>Streptophyta</taxon>
        <taxon>Embryophyta</taxon>
        <taxon>Tracheophyta</taxon>
        <taxon>Spermatophyta</taxon>
        <taxon>Magnoliopsida</taxon>
        <taxon>eudicotyledons</taxon>
        <taxon>Gunneridae</taxon>
        <taxon>Pentapetalae</taxon>
        <taxon>asterids</taxon>
        <taxon>lamiids</taxon>
        <taxon>Solanales</taxon>
        <taxon>Solanaceae</taxon>
        <taxon>Solanoideae</taxon>
        <taxon>Solaneae</taxon>
        <taxon>Solanum</taxon>
    </lineage>
</organism>
<dbReference type="AlphaFoldDB" id="A0ABD2UU32"/>
<gene>
    <name evidence="8" type="ORF">AABB24_007873</name>
</gene>
<keyword evidence="4" id="KW-0804">Transcription</keyword>
<dbReference type="GO" id="GO:0005634">
    <property type="term" value="C:nucleus"/>
    <property type="evidence" value="ECO:0007669"/>
    <property type="project" value="UniProtKB-SubCell"/>
</dbReference>
<comment type="caution">
    <text evidence="8">The sequence shown here is derived from an EMBL/GenBank/DDBJ whole genome shotgun (WGS) entry which is preliminary data.</text>
</comment>
<dbReference type="PROSITE" id="PS50066">
    <property type="entry name" value="MADS_BOX_2"/>
    <property type="match status" value="1"/>
</dbReference>
<evidence type="ECO:0000256" key="5">
    <source>
        <dbReference type="ARBA" id="ARBA00023242"/>
    </source>
</evidence>
<dbReference type="EMBL" id="JBJKTR010000004">
    <property type="protein sequence ID" value="KAL3371058.1"/>
    <property type="molecule type" value="Genomic_DNA"/>
</dbReference>
<evidence type="ECO:0000313" key="9">
    <source>
        <dbReference type="Proteomes" id="UP001627284"/>
    </source>
</evidence>
<reference evidence="8 9" key="1">
    <citation type="submission" date="2024-05" db="EMBL/GenBank/DDBJ databases">
        <title>De novo assembly of an allotetraploid wild potato.</title>
        <authorList>
            <person name="Hosaka A.J."/>
        </authorList>
    </citation>
    <scope>NUCLEOTIDE SEQUENCE [LARGE SCALE GENOMIC DNA]</scope>
    <source>
        <tissue evidence="8">Young leaves</tissue>
    </source>
</reference>
<dbReference type="PANTHER" id="PTHR48019">
    <property type="entry name" value="SERUM RESPONSE FACTOR HOMOLOG"/>
    <property type="match status" value="1"/>
</dbReference>
<dbReference type="GO" id="GO:0003677">
    <property type="term" value="F:DNA binding"/>
    <property type="evidence" value="ECO:0007669"/>
    <property type="project" value="UniProtKB-KW"/>
</dbReference>
<evidence type="ECO:0000256" key="2">
    <source>
        <dbReference type="ARBA" id="ARBA00023015"/>
    </source>
</evidence>